<dbReference type="Pfam" id="PF01074">
    <property type="entry name" value="Glyco_hydro_38N"/>
    <property type="match status" value="1"/>
</dbReference>
<organism evidence="6 7">
    <name type="scientific">Gallintestinimicrobium propionicum</name>
    <dbReference type="NCBI Taxonomy" id="2981770"/>
    <lineage>
        <taxon>Bacteria</taxon>
        <taxon>Bacillati</taxon>
        <taxon>Bacillota</taxon>
        <taxon>Clostridia</taxon>
        <taxon>Lachnospirales</taxon>
        <taxon>Lachnospiraceae</taxon>
        <taxon>Gallintestinimicrobium</taxon>
    </lineage>
</organism>
<dbReference type="EMBL" id="JAJEQF010000049">
    <property type="protein sequence ID" value="MCC2168867.1"/>
    <property type="molecule type" value="Genomic_DNA"/>
</dbReference>
<comment type="similarity">
    <text evidence="1">Belongs to the glycosyl hydrolase 38 family.</text>
</comment>
<dbReference type="InterPro" id="IPR028995">
    <property type="entry name" value="Glyco_hydro_57/38_cen_sf"/>
</dbReference>
<dbReference type="Pfam" id="PF09261">
    <property type="entry name" value="Alpha-mann_mid"/>
    <property type="match status" value="1"/>
</dbReference>
<keyword evidence="2" id="KW-0479">Metal-binding</keyword>
<evidence type="ECO:0000313" key="7">
    <source>
        <dbReference type="Proteomes" id="UP001199355"/>
    </source>
</evidence>
<evidence type="ECO:0000259" key="5">
    <source>
        <dbReference type="SMART" id="SM00872"/>
    </source>
</evidence>
<dbReference type="Gene3D" id="3.20.110.10">
    <property type="entry name" value="Glycoside hydrolase 38, N terminal domain"/>
    <property type="match status" value="1"/>
</dbReference>
<dbReference type="InterPro" id="IPR015341">
    <property type="entry name" value="Glyco_hydro_38_cen"/>
</dbReference>
<dbReference type="Pfam" id="PF18438">
    <property type="entry name" value="Glyco_hydro_38"/>
    <property type="match status" value="1"/>
</dbReference>
<dbReference type="Pfam" id="PF07748">
    <property type="entry name" value="Glyco_hydro_38C"/>
    <property type="match status" value="1"/>
</dbReference>
<protein>
    <submittedName>
        <fullName evidence="6">Alpha-mannosidase</fullName>
    </submittedName>
</protein>
<dbReference type="SMART" id="SM00872">
    <property type="entry name" value="Alpha-mann_mid"/>
    <property type="match status" value="1"/>
</dbReference>
<dbReference type="GO" id="GO:0009313">
    <property type="term" value="P:oligosaccharide catabolic process"/>
    <property type="evidence" value="ECO:0007669"/>
    <property type="project" value="TreeGrafter"/>
</dbReference>
<dbReference type="SUPFAM" id="SSF88688">
    <property type="entry name" value="Families 57/38 glycoside transferase middle domain"/>
    <property type="match status" value="1"/>
</dbReference>
<dbReference type="InterPro" id="IPR011330">
    <property type="entry name" value="Glyco_hydro/deAcase_b/a-brl"/>
</dbReference>
<evidence type="ECO:0000256" key="2">
    <source>
        <dbReference type="ARBA" id="ARBA00022723"/>
    </source>
</evidence>
<dbReference type="InterPro" id="IPR041509">
    <property type="entry name" value="GH38_beta-1"/>
</dbReference>
<dbReference type="GO" id="GO:0004559">
    <property type="term" value="F:alpha-mannosidase activity"/>
    <property type="evidence" value="ECO:0007669"/>
    <property type="project" value="InterPro"/>
</dbReference>
<evidence type="ECO:0000313" key="6">
    <source>
        <dbReference type="EMBL" id="MCC2168867.1"/>
    </source>
</evidence>
<reference evidence="6 7" key="1">
    <citation type="submission" date="2021-10" db="EMBL/GenBank/DDBJ databases">
        <title>Anaerobic single-cell dispensing facilitates the cultivation of human gut bacteria.</title>
        <authorList>
            <person name="Afrizal A."/>
        </authorList>
    </citation>
    <scope>NUCLEOTIDE SEQUENCE [LARGE SCALE GENOMIC DNA]</scope>
    <source>
        <strain evidence="6 7">CLA-AA-H244</strain>
    </source>
</reference>
<name>A0AAE3B046_9FIRM</name>
<dbReference type="PANTHER" id="PTHR46017">
    <property type="entry name" value="ALPHA-MANNOSIDASE 2C1"/>
    <property type="match status" value="1"/>
</dbReference>
<comment type="caution">
    <text evidence="6">The sequence shown here is derived from an EMBL/GenBank/DDBJ whole genome shotgun (WGS) entry which is preliminary data.</text>
</comment>
<dbReference type="InterPro" id="IPR037094">
    <property type="entry name" value="Glyco_hydro_38_cen_sf"/>
</dbReference>
<keyword evidence="4" id="KW-0326">Glycosidase</keyword>
<dbReference type="InterPro" id="IPR027291">
    <property type="entry name" value="Glyco_hydro_38_N_sf"/>
</dbReference>
<dbReference type="Pfam" id="PF17677">
    <property type="entry name" value="Glyco_hydro38C2"/>
    <property type="match status" value="1"/>
</dbReference>
<feature type="domain" description="Glycoside hydrolase family 38 central" evidence="5">
    <location>
        <begin position="297"/>
        <end position="370"/>
    </location>
</feature>
<dbReference type="Proteomes" id="UP001199355">
    <property type="component" value="Unassembled WGS sequence"/>
</dbReference>
<dbReference type="InterPro" id="IPR011682">
    <property type="entry name" value="Glyco_hydro_38_C"/>
</dbReference>
<dbReference type="Gene3D" id="1.20.1270.50">
    <property type="entry name" value="Glycoside hydrolase family 38, central domain"/>
    <property type="match status" value="1"/>
</dbReference>
<dbReference type="SUPFAM" id="SSF88713">
    <property type="entry name" value="Glycoside hydrolase/deacetylase"/>
    <property type="match status" value="1"/>
</dbReference>
<dbReference type="Gene3D" id="2.70.98.30">
    <property type="entry name" value="Golgi alpha-mannosidase II, domain 4"/>
    <property type="match status" value="1"/>
</dbReference>
<dbReference type="Gene3D" id="2.60.40.2210">
    <property type="match status" value="1"/>
</dbReference>
<accession>A0AAE3B046</accession>
<keyword evidence="7" id="KW-1185">Reference proteome</keyword>
<dbReference type="RefSeq" id="WP_308728956.1">
    <property type="nucleotide sequence ID" value="NZ_JAJEQF010000049.1"/>
</dbReference>
<dbReference type="GO" id="GO:0030246">
    <property type="term" value="F:carbohydrate binding"/>
    <property type="evidence" value="ECO:0007669"/>
    <property type="project" value="InterPro"/>
</dbReference>
<keyword evidence="3" id="KW-0378">Hydrolase</keyword>
<gene>
    <name evidence="6" type="ORF">LKD45_14440</name>
</gene>
<dbReference type="PANTHER" id="PTHR46017:SF2">
    <property type="entry name" value="MANNOSYLGLYCERATE HYDROLASE"/>
    <property type="match status" value="1"/>
</dbReference>
<dbReference type="SUPFAM" id="SSF74650">
    <property type="entry name" value="Galactose mutarotase-like"/>
    <property type="match status" value="1"/>
</dbReference>
<dbReference type="GO" id="GO:0006013">
    <property type="term" value="P:mannose metabolic process"/>
    <property type="evidence" value="ECO:0007669"/>
    <property type="project" value="InterPro"/>
</dbReference>
<dbReference type="CDD" id="cd10814">
    <property type="entry name" value="GH38N_AMII_SpGH38_like"/>
    <property type="match status" value="1"/>
</dbReference>
<sequence length="906" mass="102852">MKKKTVHIISHSHWDREWYLPLERHKMKLLDLIDTNMELFDKDPGFYSFHLDGQTIVLDDYLEIRPEKREELLRHVREGHFRVGPFYILQDEFLTSGEANVRNIQTGIREAKAYGNLTKVGYFPDAFGNAGQMPQLLTQAGMEAVAFGRGVKPVGFNNELKEGGEYESAYSEMQWQSPDGTKLLGILFANWYCNGMEIPVDEKEAKAYWEERLAKAEMFASTDELLFMNGCDHQPVQKDLSAAIETARRLYPDIEFVHSNFEDYVKKVQAEAGEKLSTVKGELTSQETDGWYTLVNTCSSHVTLKRQNRRNEVALERVSEPLAVFAAENGKEYPHDRFNYAWKILMQNHPHDSICGCSVDQVNKEIEVRFDRSTEIAHTLSEDASAYVADLTDTSVFEKYGENAVPFVVFNTTGDERTGKVTVVLDAKRDYNKWLWDGRRDMKAWELPEYVVVDSEGNVQKATVEDADVKFGYDLPDDKFRQPYMARQVKVSLFAEKLPALGYRTYALVPAEAAGTAVKGSNIASDDRHLENEFLKVAINDDGTLNVLDKQTGKTYEGLGYFEDTLDAGNEYIYFCSKGNPAIVTKGTKAEIKLVENTDFAASVEVTNVLTVPVSADDQLKEEQEGLVEFMKRTCGRSSETTQIVLHTTVTLEKDSRSVRFVTEFDNTAKDHRIRVVAPTGISCTHHYADSVFEVVNRPNEHSKLWENPCKCEHQQSFVGLNDEKGGMLIANIGLYEYEILPEEKNALAVTILRSVGELGDWGVFPTELSQQLRHITAEYEMTFFAGDLVESNSFRSAYQFQVPYTVAQTKVHAGTLPAEKSWLTWEGERMMFSNLKEKAEGTDRMARFVNCSGEPTVLRIKKDASFETLYFSNILEEEVRPETANADGWYEIPVRGFEIVTVGMR</sequence>
<evidence type="ECO:0000256" key="4">
    <source>
        <dbReference type="ARBA" id="ARBA00023295"/>
    </source>
</evidence>
<dbReference type="InterPro" id="IPR041147">
    <property type="entry name" value="GH38_C"/>
</dbReference>
<evidence type="ECO:0000256" key="1">
    <source>
        <dbReference type="ARBA" id="ARBA00009792"/>
    </source>
</evidence>
<dbReference type="InterPro" id="IPR011013">
    <property type="entry name" value="Gal_mutarotase_sf_dom"/>
</dbReference>
<dbReference type="InterPro" id="IPR000602">
    <property type="entry name" value="Glyco_hydro_38_N"/>
</dbReference>
<evidence type="ECO:0000256" key="3">
    <source>
        <dbReference type="ARBA" id="ARBA00022801"/>
    </source>
</evidence>
<proteinExistence type="inferred from homology"/>
<dbReference type="AlphaFoldDB" id="A0AAE3B046"/>
<dbReference type="GO" id="GO:0046872">
    <property type="term" value="F:metal ion binding"/>
    <property type="evidence" value="ECO:0007669"/>
    <property type="project" value="UniProtKB-KW"/>
</dbReference>